<evidence type="ECO:0000256" key="2">
    <source>
        <dbReference type="ARBA" id="ARBA00008263"/>
    </source>
</evidence>
<dbReference type="PANTHER" id="PTHR43493:SF5">
    <property type="entry name" value="DNA GYRASE SUBUNIT A, CHLOROPLASTIC_MITOCHONDRIAL"/>
    <property type="match status" value="1"/>
</dbReference>
<dbReference type="EMBL" id="CAEZZQ010000005">
    <property type="protein sequence ID" value="CAB4764789.1"/>
    <property type="molecule type" value="Genomic_DNA"/>
</dbReference>
<evidence type="ECO:0000256" key="1">
    <source>
        <dbReference type="ARBA" id="ARBA00000185"/>
    </source>
</evidence>
<dbReference type="InterPro" id="IPR013758">
    <property type="entry name" value="Topo_IIA_A/C_ab"/>
</dbReference>
<feature type="coiled-coil region" evidence="7">
    <location>
        <begin position="436"/>
        <end position="463"/>
    </location>
</feature>
<dbReference type="PANTHER" id="PTHR43493">
    <property type="entry name" value="DNA GYRASE/TOPOISOMERASE SUBUNIT A"/>
    <property type="match status" value="1"/>
</dbReference>
<evidence type="ECO:0000256" key="5">
    <source>
        <dbReference type="ARBA" id="ARBA00023125"/>
    </source>
</evidence>
<dbReference type="EMBL" id="CAEZXW010000085">
    <property type="protein sequence ID" value="CAB4710626.1"/>
    <property type="molecule type" value="Genomic_DNA"/>
</dbReference>
<dbReference type="InterPro" id="IPR002205">
    <property type="entry name" value="Topo_IIA_dom_A"/>
</dbReference>
<comment type="catalytic activity">
    <reaction evidence="1">
        <text>ATP-dependent breakage, passage and rejoining of double-stranded DNA.</text>
        <dbReference type="EC" id="5.6.2.2"/>
    </reaction>
</comment>
<evidence type="ECO:0000313" key="11">
    <source>
        <dbReference type="EMBL" id="CAB4897600.1"/>
    </source>
</evidence>
<dbReference type="CDD" id="cd00187">
    <property type="entry name" value="TOP4c"/>
    <property type="match status" value="1"/>
</dbReference>
<dbReference type="Gene3D" id="3.30.1360.40">
    <property type="match status" value="1"/>
</dbReference>
<dbReference type="GO" id="GO:0003677">
    <property type="term" value="F:DNA binding"/>
    <property type="evidence" value="ECO:0007669"/>
    <property type="project" value="UniProtKB-KW"/>
</dbReference>
<dbReference type="Gene3D" id="1.10.268.10">
    <property type="entry name" value="Topoisomerase, domain 3"/>
    <property type="match status" value="1"/>
</dbReference>
<dbReference type="NCBIfam" id="NF004044">
    <property type="entry name" value="PRK05561.1"/>
    <property type="match status" value="1"/>
</dbReference>
<dbReference type="FunFam" id="3.30.1360.40:FF:000002">
    <property type="entry name" value="DNA gyrase subunit A"/>
    <property type="match status" value="1"/>
</dbReference>
<dbReference type="Pfam" id="PF00521">
    <property type="entry name" value="DNA_topoisoIV"/>
    <property type="match status" value="1"/>
</dbReference>
<dbReference type="EC" id="5.6.2.2" evidence="3"/>
<dbReference type="InterPro" id="IPR035516">
    <property type="entry name" value="Gyrase/topoIV_suA_C"/>
</dbReference>
<dbReference type="EMBL" id="CAFBMD010000050">
    <property type="protein sequence ID" value="CAB4897600.1"/>
    <property type="molecule type" value="Genomic_DNA"/>
</dbReference>
<gene>
    <name evidence="9" type="ORF">UFOPK2593_01149</name>
    <name evidence="10" type="ORF">UFOPK2894_00141</name>
    <name evidence="11" type="ORF">UFOPK3492_00768</name>
    <name evidence="12" type="ORF">UFOPK4234_00421</name>
    <name evidence="13" type="ORF">UFOPK4295_00648</name>
</gene>
<evidence type="ECO:0000256" key="4">
    <source>
        <dbReference type="ARBA" id="ARBA00023029"/>
    </source>
</evidence>
<reference evidence="10" key="1">
    <citation type="submission" date="2020-05" db="EMBL/GenBank/DDBJ databases">
        <authorList>
            <person name="Chiriac C."/>
            <person name="Salcher M."/>
            <person name="Ghai R."/>
            <person name="Kavagutti S V."/>
        </authorList>
    </citation>
    <scope>NUCLEOTIDE SEQUENCE</scope>
</reference>
<dbReference type="FunFam" id="1.10.268.10:FF:000001">
    <property type="entry name" value="DNA gyrase subunit A"/>
    <property type="match status" value="1"/>
</dbReference>
<dbReference type="GO" id="GO:0005524">
    <property type="term" value="F:ATP binding"/>
    <property type="evidence" value="ECO:0007669"/>
    <property type="project" value="InterPro"/>
</dbReference>
<name>A0A6J6V1A0_9ZZZZ</name>
<dbReference type="GO" id="GO:0009330">
    <property type="term" value="C:DNA topoisomerase type II (double strand cut, ATP-hydrolyzing) complex"/>
    <property type="evidence" value="ECO:0007669"/>
    <property type="project" value="TreeGrafter"/>
</dbReference>
<dbReference type="InterPro" id="IPR050220">
    <property type="entry name" value="Type_II_DNA_Topoisomerases"/>
</dbReference>
<comment type="similarity">
    <text evidence="2">Belongs to the type II topoisomerase GyrA/ParC subunit family.</text>
</comment>
<dbReference type="GO" id="GO:0003918">
    <property type="term" value="F:DNA topoisomerase type II (double strand cut, ATP-hydrolyzing) activity"/>
    <property type="evidence" value="ECO:0007669"/>
    <property type="project" value="UniProtKB-EC"/>
</dbReference>
<dbReference type="AlphaFoldDB" id="A0A6J6V1A0"/>
<feature type="domain" description="Topo IIA-type catalytic" evidence="8">
    <location>
        <begin position="34"/>
        <end position="504"/>
    </location>
</feature>
<dbReference type="EMBL" id="CAFBQF010000025">
    <property type="protein sequence ID" value="CAB5048289.1"/>
    <property type="molecule type" value="Genomic_DNA"/>
</dbReference>
<keyword evidence="6" id="KW-0413">Isomerase</keyword>
<evidence type="ECO:0000313" key="13">
    <source>
        <dbReference type="EMBL" id="CAB5048289.1"/>
    </source>
</evidence>
<dbReference type="Pfam" id="PF03989">
    <property type="entry name" value="DNA_gyraseA_C"/>
    <property type="match status" value="2"/>
</dbReference>
<accession>A0A6J6V1A0</accession>
<evidence type="ECO:0000259" key="8">
    <source>
        <dbReference type="PROSITE" id="PS52040"/>
    </source>
</evidence>
<evidence type="ECO:0000256" key="3">
    <source>
        <dbReference type="ARBA" id="ARBA00012895"/>
    </source>
</evidence>
<evidence type="ECO:0000313" key="9">
    <source>
        <dbReference type="EMBL" id="CAB4710626.1"/>
    </source>
</evidence>
<evidence type="ECO:0000256" key="6">
    <source>
        <dbReference type="ARBA" id="ARBA00023235"/>
    </source>
</evidence>
<protein>
    <recommendedName>
        <fullName evidence="3">DNA topoisomerase (ATP-hydrolyzing)</fullName>
        <ecNumber evidence="3">5.6.2.2</ecNumber>
    </recommendedName>
</protein>
<evidence type="ECO:0000313" key="10">
    <source>
        <dbReference type="EMBL" id="CAB4764789.1"/>
    </source>
</evidence>
<keyword evidence="4" id="KW-0799">Topoisomerase</keyword>
<dbReference type="PROSITE" id="PS52040">
    <property type="entry name" value="TOPO_IIA"/>
    <property type="match status" value="1"/>
</dbReference>
<dbReference type="Gene3D" id="3.90.199.10">
    <property type="entry name" value="Topoisomerase II, domain 5"/>
    <property type="match status" value="1"/>
</dbReference>
<evidence type="ECO:0000313" key="12">
    <source>
        <dbReference type="EMBL" id="CAB5036280.1"/>
    </source>
</evidence>
<dbReference type="SUPFAM" id="SSF56719">
    <property type="entry name" value="Type II DNA topoisomerase"/>
    <property type="match status" value="1"/>
</dbReference>
<evidence type="ECO:0000256" key="7">
    <source>
        <dbReference type="SAM" id="Coils"/>
    </source>
</evidence>
<dbReference type="EMBL" id="CAFBQA010000013">
    <property type="protein sequence ID" value="CAB5036280.1"/>
    <property type="molecule type" value="Genomic_DNA"/>
</dbReference>
<dbReference type="SUPFAM" id="SSF101904">
    <property type="entry name" value="GyrA/ParC C-terminal domain-like"/>
    <property type="match status" value="1"/>
</dbReference>
<dbReference type="GO" id="GO:0005737">
    <property type="term" value="C:cytoplasm"/>
    <property type="evidence" value="ECO:0007669"/>
    <property type="project" value="TreeGrafter"/>
</dbReference>
<dbReference type="GO" id="GO:0006265">
    <property type="term" value="P:DNA topological change"/>
    <property type="evidence" value="ECO:0007669"/>
    <property type="project" value="InterPro"/>
</dbReference>
<dbReference type="SMART" id="SM00434">
    <property type="entry name" value="TOP4c"/>
    <property type="match status" value="1"/>
</dbReference>
<keyword evidence="5" id="KW-0238">DNA-binding</keyword>
<sequence>MKNEIGHVVDIDVAAEMQGSFLEYAYSVIYSRALPDARDGLKPVQRRILYQMAEMGLRPEKGHVKSARVVGEVMGKLHPHGDGAIYDAMVRMAQDFSMRMTLIDGHGNFGSLDSGPAAMRYSEARLAASAMAIVSECDEDTVDFGSNYDGQLKEPIVLPAAFPNLLVNGATGIAVGMATNMAPHNLGEVVAATRHLIAHPKSTVDELMEFMPGPDFPCGGKIIGLDGIREAYETGRGSFRTRATARIENVTPKRRGIVVTELPYLVGPEKIVEKIADLVKSKKILGISDVTDLTDGQNGTQVVIEIKNGFNAEAVLEELYRLTPMEESFAINAVALVNGKPQTLGIKQLLEVYIEHRLEVIRRRSTYRRNRAADRLHLVEGLLVAILDIDEVIQVIRASDDTAAARARLMTVFELSEIQTNYILEMPLRRLTKFSRIELEAEQKELSKTIASLQELLDDEKKLRKAVSGELEEAAKTFATPRRTILLESQGVRPAAMQMEVSDDPCRIVLSSTGLIARTPDAEPLSDRIWGAQRSRHDLIIDEIETTALGEYGLITSHGRLHRLKSIDLPTIPSRSTSLAGGAPLAEIIRLEKGERVLALTTLSEEGEGIALATAQGVIKRVQPELLTNKDAWEIISLKDGDEVVGARQLVTGKEEFFFVTTGAQLLHFPASLVRPQGRNAGGMAGIALSENDKVCYFEALTPGKNTIVATIASSSVALPGTSGSLKLSALSEFPGKGRATGGVRCQKFLKGEDEIAIAWVGNTPMRAGAANGAPIECDLPLSKRDASGVALPGPIAGFAGPR</sequence>
<organism evidence="10">
    <name type="scientific">freshwater metagenome</name>
    <dbReference type="NCBI Taxonomy" id="449393"/>
    <lineage>
        <taxon>unclassified sequences</taxon>
        <taxon>metagenomes</taxon>
        <taxon>ecological metagenomes</taxon>
    </lineage>
</organism>
<dbReference type="Gene3D" id="2.120.10.90">
    <property type="entry name" value="DNA gyrase/topoisomerase IV, subunit A, C-terminal"/>
    <property type="match status" value="1"/>
</dbReference>
<dbReference type="InterPro" id="IPR013757">
    <property type="entry name" value="Topo_IIA_A_a_sf"/>
</dbReference>
<dbReference type="InterPro" id="IPR006691">
    <property type="entry name" value="GyrA/parC_rep"/>
</dbReference>
<keyword evidence="7" id="KW-0175">Coiled coil</keyword>
<proteinExistence type="inferred from homology"/>
<dbReference type="InterPro" id="IPR013760">
    <property type="entry name" value="Topo_IIA-like_dom_sf"/>
</dbReference>